<dbReference type="PANTHER" id="PTHR38564:SF1">
    <property type="match status" value="1"/>
</dbReference>
<reference evidence="2" key="1">
    <citation type="submission" date="2022-10" db="EMBL/GenBank/DDBJ databases">
        <authorList>
            <person name="Chen Y."/>
            <person name="Dougan E. K."/>
            <person name="Chan C."/>
            <person name="Rhodes N."/>
            <person name="Thang M."/>
        </authorList>
    </citation>
    <scope>NUCLEOTIDE SEQUENCE</scope>
</reference>
<evidence type="ECO:0000313" key="3">
    <source>
        <dbReference type="EMBL" id="CAL4786660.1"/>
    </source>
</evidence>
<dbReference type="EMBL" id="CAMXCT020002616">
    <property type="protein sequence ID" value="CAL1152723.1"/>
    <property type="molecule type" value="Genomic_DNA"/>
</dbReference>
<dbReference type="EMBL" id="CAMXCT030002616">
    <property type="protein sequence ID" value="CAL4786660.1"/>
    <property type="molecule type" value="Genomic_DNA"/>
</dbReference>
<evidence type="ECO:0000313" key="4">
    <source>
        <dbReference type="Proteomes" id="UP001152797"/>
    </source>
</evidence>
<organism evidence="2">
    <name type="scientific">Cladocopium goreaui</name>
    <dbReference type="NCBI Taxonomy" id="2562237"/>
    <lineage>
        <taxon>Eukaryota</taxon>
        <taxon>Sar</taxon>
        <taxon>Alveolata</taxon>
        <taxon>Dinophyceae</taxon>
        <taxon>Suessiales</taxon>
        <taxon>Symbiodiniaceae</taxon>
        <taxon>Cladocopium</taxon>
    </lineage>
</organism>
<comment type="caution">
    <text evidence="2">The sequence shown here is derived from an EMBL/GenBank/DDBJ whole genome shotgun (WGS) entry which is preliminary data.</text>
</comment>
<name>A0A9P1G445_9DINO</name>
<reference evidence="3 4" key="2">
    <citation type="submission" date="2024-05" db="EMBL/GenBank/DDBJ databases">
        <authorList>
            <person name="Chen Y."/>
            <person name="Shah S."/>
            <person name="Dougan E. K."/>
            <person name="Thang M."/>
            <person name="Chan C."/>
        </authorList>
    </citation>
    <scope>NUCLEOTIDE SEQUENCE [LARGE SCALE GENOMIC DNA]</scope>
</reference>
<gene>
    <name evidence="2" type="ORF">C1SCF055_LOCUS25560</name>
</gene>
<dbReference type="EMBL" id="CAMXCT010002616">
    <property type="protein sequence ID" value="CAI3999348.1"/>
    <property type="molecule type" value="Genomic_DNA"/>
</dbReference>
<dbReference type="Proteomes" id="UP001152797">
    <property type="component" value="Unassembled WGS sequence"/>
</dbReference>
<dbReference type="PANTHER" id="PTHR38564">
    <property type="entry name" value="SI:CH73-250A16.5-RELATED"/>
    <property type="match status" value="1"/>
</dbReference>
<dbReference type="OrthoDB" id="418007at2759"/>
<keyword evidence="4" id="KW-1185">Reference proteome</keyword>
<proteinExistence type="predicted"/>
<keyword evidence="1" id="KW-0732">Signal</keyword>
<accession>A0A9P1G445</accession>
<protein>
    <submittedName>
        <fullName evidence="2">Uncharacterized protein</fullName>
    </submittedName>
</protein>
<evidence type="ECO:0000313" key="2">
    <source>
        <dbReference type="EMBL" id="CAI3999348.1"/>
    </source>
</evidence>
<sequence>MAKLAVLIGHLCFWLGRSNPSVCGSKPDEVSGCQMKDMGSCGNACCVVEVGLKTTPEQTYELTKKTLQDLSEDGFTYVTGGEPNPGDDLRPYNISSPEMFKFILQGRHDAPKYYGTNGDILNFAIYQRSGASSGSVLRMFSLSRIHGALGDNGQNYKSLSFLAEKMQIQSQLAVKHGCGAPLSSPPKELNEDSSASFPSYCGGDASKDPDCARKDFGSCGNACCLVELQLNQSPEKVHQALIDGLTPSNGFSYVTGGQPDPADDLRPYNITSPEKFQFIAQGRHDAPKYYGTNGDILNFAIYQTSGASSSVLRMFSVSRIHGALGDNGQNYKSLSLLAKTFNADMNVKYGCGLKSEVNLV</sequence>
<feature type="chain" id="PRO_5043272446" evidence="1">
    <location>
        <begin position="25"/>
        <end position="360"/>
    </location>
</feature>
<feature type="signal peptide" evidence="1">
    <location>
        <begin position="1"/>
        <end position="24"/>
    </location>
</feature>
<evidence type="ECO:0000256" key="1">
    <source>
        <dbReference type="SAM" id="SignalP"/>
    </source>
</evidence>
<dbReference type="AlphaFoldDB" id="A0A9P1G445"/>